<dbReference type="InterPro" id="IPR002104">
    <property type="entry name" value="Integrase_catalytic"/>
</dbReference>
<dbReference type="PROSITE" id="PS51898">
    <property type="entry name" value="TYR_RECOMBINASE"/>
    <property type="match status" value="1"/>
</dbReference>
<dbReference type="RefSeq" id="WP_155303892.1">
    <property type="nucleotide sequence ID" value="NZ_AP021875.1"/>
</dbReference>
<comment type="similarity">
    <text evidence="1">Belongs to the 'phage' integrase family.</text>
</comment>
<name>A0A5K7Z3T7_9BACT</name>
<sequence length="423" mass="48508">MPVKWIKSTHPGVRYREHPTRTFRRQKDKYFEIYYRREGKPCFEALGWLSDGMTAGEAATLRGQIVQNIKKGVSPQSIKEMREVEAAAKKAEAEMAEAERQAAVTFGEMADLFLEWSENNKKSYRDDKNRYEKHLEPRFKDTPIKDLSPFDLERLKASLKKQKLSPGTITQCLQLTRAIFRKTKGWGHHDCDFPKVDFPKISNQRVAFLTQDQAKALLDAVKKKSIQLWCQCVLSLYAGLRFKEIASLELSDLDFEAGTIHVRDSKGGTRHAYITEPIKAMFEEWWTVADKKPGLIFPAWPGGRKPTEGKKKRKLKPSTIQKRGTIQTRVSPVFARTVDELKLNDGITDHRQKVVFHTLRHTFASWLVMGGESLQTVQELMGHKDISTTMRYSHLAPDIKRNAVNKLVETLGRPAKAKLEVLK</sequence>
<organism evidence="10 11">
    <name type="scientific">Desulfosarcina widdelii</name>
    <dbReference type="NCBI Taxonomy" id="947919"/>
    <lineage>
        <taxon>Bacteria</taxon>
        <taxon>Pseudomonadati</taxon>
        <taxon>Thermodesulfobacteriota</taxon>
        <taxon>Desulfobacteria</taxon>
        <taxon>Desulfobacterales</taxon>
        <taxon>Desulfosarcinaceae</taxon>
        <taxon>Desulfosarcina</taxon>
    </lineage>
</organism>
<dbReference type="InterPro" id="IPR011010">
    <property type="entry name" value="DNA_brk_join_enz"/>
</dbReference>
<dbReference type="Gene3D" id="1.10.443.10">
    <property type="entry name" value="Intergrase catalytic core"/>
    <property type="match status" value="1"/>
</dbReference>
<dbReference type="Pfam" id="PF00589">
    <property type="entry name" value="Phage_integrase"/>
    <property type="match status" value="1"/>
</dbReference>
<dbReference type="GO" id="GO:0015074">
    <property type="term" value="P:DNA integration"/>
    <property type="evidence" value="ECO:0007669"/>
    <property type="project" value="UniProtKB-KW"/>
</dbReference>
<dbReference type="OrthoDB" id="9789256at2"/>
<keyword evidence="3 5" id="KW-0238">DNA-binding</keyword>
<dbReference type="Proteomes" id="UP000427769">
    <property type="component" value="Chromosome"/>
</dbReference>
<dbReference type="Pfam" id="PF14659">
    <property type="entry name" value="Phage_int_SAM_3"/>
    <property type="match status" value="1"/>
</dbReference>
<dbReference type="InterPro" id="IPR010998">
    <property type="entry name" value="Integrase_recombinase_N"/>
</dbReference>
<evidence type="ECO:0000259" key="8">
    <source>
        <dbReference type="PROSITE" id="PS51898"/>
    </source>
</evidence>
<dbReference type="EMBL" id="AP021875">
    <property type="protein sequence ID" value="BBO74919.1"/>
    <property type="molecule type" value="Genomic_DNA"/>
</dbReference>
<dbReference type="PANTHER" id="PTHR30349">
    <property type="entry name" value="PHAGE INTEGRASE-RELATED"/>
    <property type="match status" value="1"/>
</dbReference>
<evidence type="ECO:0000256" key="3">
    <source>
        <dbReference type="ARBA" id="ARBA00023125"/>
    </source>
</evidence>
<dbReference type="InterPro" id="IPR050090">
    <property type="entry name" value="Tyrosine_recombinase_XerCD"/>
</dbReference>
<dbReference type="Gene3D" id="1.10.150.130">
    <property type="match status" value="1"/>
</dbReference>
<dbReference type="CDD" id="cd00796">
    <property type="entry name" value="INT_Rci_Hp1_C"/>
    <property type="match status" value="1"/>
</dbReference>
<evidence type="ECO:0000259" key="9">
    <source>
        <dbReference type="PROSITE" id="PS51900"/>
    </source>
</evidence>
<evidence type="ECO:0008006" key="12">
    <source>
        <dbReference type="Google" id="ProtNLM"/>
    </source>
</evidence>
<dbReference type="InterPro" id="IPR044068">
    <property type="entry name" value="CB"/>
</dbReference>
<evidence type="ECO:0000256" key="1">
    <source>
        <dbReference type="ARBA" id="ARBA00008857"/>
    </source>
</evidence>
<dbReference type="GO" id="GO:0003677">
    <property type="term" value="F:DNA binding"/>
    <property type="evidence" value="ECO:0007669"/>
    <property type="project" value="UniProtKB-UniRule"/>
</dbReference>
<keyword evidence="2" id="KW-0229">DNA integration</keyword>
<feature type="domain" description="Core-binding (CB)" evidence="9">
    <location>
        <begin position="104"/>
        <end position="184"/>
    </location>
</feature>
<dbReference type="KEGG" id="dwd:DSCW_23360"/>
<evidence type="ECO:0000256" key="4">
    <source>
        <dbReference type="ARBA" id="ARBA00023172"/>
    </source>
</evidence>
<dbReference type="PANTHER" id="PTHR30349:SF64">
    <property type="entry name" value="PROPHAGE INTEGRASE INTD-RELATED"/>
    <property type="match status" value="1"/>
</dbReference>
<dbReference type="GO" id="GO:0006310">
    <property type="term" value="P:DNA recombination"/>
    <property type="evidence" value="ECO:0007669"/>
    <property type="project" value="UniProtKB-KW"/>
</dbReference>
<evidence type="ECO:0000313" key="11">
    <source>
        <dbReference type="Proteomes" id="UP000427769"/>
    </source>
</evidence>
<dbReference type="InterPro" id="IPR013762">
    <property type="entry name" value="Integrase-like_cat_sf"/>
</dbReference>
<gene>
    <name evidence="10" type="ORF">DSCW_23360</name>
</gene>
<reference evidence="10 11" key="1">
    <citation type="submission" date="2019-11" db="EMBL/GenBank/DDBJ databases">
        <title>Comparative genomics of hydrocarbon-degrading Desulfosarcina strains.</title>
        <authorList>
            <person name="Watanabe M."/>
            <person name="Kojima H."/>
            <person name="Fukui M."/>
        </authorList>
    </citation>
    <scope>NUCLEOTIDE SEQUENCE [LARGE SCALE GENOMIC DNA]</scope>
    <source>
        <strain evidence="10 11">PP31</strain>
    </source>
</reference>
<keyword evidence="4" id="KW-0233">DNA recombination</keyword>
<evidence type="ECO:0000256" key="5">
    <source>
        <dbReference type="PROSITE-ProRule" id="PRU01248"/>
    </source>
</evidence>
<proteinExistence type="inferred from homology"/>
<protein>
    <recommendedName>
        <fullName evidence="12">Integrase</fullName>
    </recommendedName>
</protein>
<feature type="domain" description="Tyr recombinase" evidence="8">
    <location>
        <begin position="204"/>
        <end position="405"/>
    </location>
</feature>
<evidence type="ECO:0000313" key="10">
    <source>
        <dbReference type="EMBL" id="BBO74919.1"/>
    </source>
</evidence>
<keyword evidence="6" id="KW-0175">Coiled coil</keyword>
<feature type="region of interest" description="Disordered" evidence="7">
    <location>
        <begin position="299"/>
        <end position="318"/>
    </location>
</feature>
<dbReference type="SUPFAM" id="SSF56349">
    <property type="entry name" value="DNA breaking-rejoining enzymes"/>
    <property type="match status" value="1"/>
</dbReference>
<evidence type="ECO:0000256" key="7">
    <source>
        <dbReference type="SAM" id="MobiDB-lite"/>
    </source>
</evidence>
<dbReference type="AlphaFoldDB" id="A0A5K7Z3T7"/>
<accession>A0A5K7Z3T7</accession>
<dbReference type="PROSITE" id="PS51900">
    <property type="entry name" value="CB"/>
    <property type="match status" value="1"/>
</dbReference>
<evidence type="ECO:0000256" key="2">
    <source>
        <dbReference type="ARBA" id="ARBA00022908"/>
    </source>
</evidence>
<keyword evidence="11" id="KW-1185">Reference proteome</keyword>
<dbReference type="InterPro" id="IPR004107">
    <property type="entry name" value="Integrase_SAM-like_N"/>
</dbReference>
<evidence type="ECO:0000256" key="6">
    <source>
        <dbReference type="SAM" id="Coils"/>
    </source>
</evidence>
<feature type="coiled-coil region" evidence="6">
    <location>
        <begin position="81"/>
        <end position="108"/>
    </location>
</feature>